<evidence type="ECO:0000313" key="2">
    <source>
        <dbReference type="EMBL" id="WUR02527.1"/>
    </source>
</evidence>
<reference evidence="2" key="1">
    <citation type="journal article" date="2024" name="BMC Genomics">
        <title>Functional annotation of a divergent genome using sequence and structure-based similarity.</title>
        <authorList>
            <person name="Svedberg D."/>
            <person name="Winiger R.R."/>
            <person name="Berg A."/>
            <person name="Sharma H."/>
            <person name="Tellgren-Roth C."/>
            <person name="Debrunner-Vossbrinck B.A."/>
            <person name="Vossbrinck C.R."/>
            <person name="Barandun J."/>
        </authorList>
    </citation>
    <scope>NUCLEOTIDE SEQUENCE</scope>
    <source>
        <strain evidence="2">Illinois isolate</strain>
    </source>
</reference>
<name>A0AAX4J9H0_9MICR</name>
<gene>
    <name evidence="2" type="ORF">VNE69_02054</name>
</gene>
<dbReference type="Proteomes" id="UP001334084">
    <property type="component" value="Chromosome 2"/>
</dbReference>
<dbReference type="Pfam" id="PF02845">
    <property type="entry name" value="CUE"/>
    <property type="match status" value="1"/>
</dbReference>
<dbReference type="KEGG" id="vnx:VNE69_02054"/>
<evidence type="ECO:0000259" key="1">
    <source>
        <dbReference type="PROSITE" id="PS51140"/>
    </source>
</evidence>
<dbReference type="GeneID" id="90540344"/>
<organism evidence="2 3">
    <name type="scientific">Vairimorpha necatrix</name>
    <dbReference type="NCBI Taxonomy" id="6039"/>
    <lineage>
        <taxon>Eukaryota</taxon>
        <taxon>Fungi</taxon>
        <taxon>Fungi incertae sedis</taxon>
        <taxon>Microsporidia</taxon>
        <taxon>Nosematidae</taxon>
        <taxon>Vairimorpha</taxon>
    </lineage>
</organism>
<dbReference type="SUPFAM" id="SSF160443">
    <property type="entry name" value="SMR domain-like"/>
    <property type="match status" value="1"/>
</dbReference>
<evidence type="ECO:0000313" key="3">
    <source>
        <dbReference type="Proteomes" id="UP001334084"/>
    </source>
</evidence>
<proteinExistence type="predicted"/>
<dbReference type="RefSeq" id="XP_065328672.1">
    <property type="nucleotide sequence ID" value="XM_065472600.1"/>
</dbReference>
<dbReference type="PROSITE" id="PS51140">
    <property type="entry name" value="CUE"/>
    <property type="match status" value="1"/>
</dbReference>
<accession>A0AAX4J9H0</accession>
<dbReference type="InterPro" id="IPR036063">
    <property type="entry name" value="Smr_dom_sf"/>
</dbReference>
<dbReference type="Gene3D" id="3.30.1370.110">
    <property type="match status" value="1"/>
</dbReference>
<dbReference type="AlphaFoldDB" id="A0AAX4J9H0"/>
<feature type="domain" description="CUE" evidence="1">
    <location>
        <begin position="5"/>
        <end position="47"/>
    </location>
</feature>
<dbReference type="EMBL" id="CP142727">
    <property type="protein sequence ID" value="WUR02527.1"/>
    <property type="molecule type" value="Genomic_DNA"/>
</dbReference>
<sequence length="223" mass="25952">MSNRNFEEEKLFVKDMFPHLTKEDIENLFISSNDINIIITKILDGSYKGINLNMKELSIVNFRQKKQEADLYYPELFNNKGVDVSSGDLDRQKTDAIFSRIKNIKNKLNICKDKKVLEYQTEEKQKLYSELEDLNRKRALMILNKSLQKPGMIDLHGLYTKEALMFASDYIKIYNPKQINFITGCSGNSQSLRPSLINFLIGKGYKIFDKDDPYIKGIKINRS</sequence>
<keyword evidence="3" id="KW-1185">Reference proteome</keyword>
<dbReference type="InterPro" id="IPR003892">
    <property type="entry name" value="CUE"/>
</dbReference>
<dbReference type="GO" id="GO:0043130">
    <property type="term" value="F:ubiquitin binding"/>
    <property type="evidence" value="ECO:0007669"/>
    <property type="project" value="InterPro"/>
</dbReference>
<protein>
    <submittedName>
        <fullName evidence="2">SMR domain-containing protein</fullName>
    </submittedName>
</protein>